<dbReference type="Proteomes" id="UP000516349">
    <property type="component" value="Chromosome"/>
</dbReference>
<sequence length="62" mass="7202">MAIKKTKEIIIYLLLFFSENPISAILRNNARAPGPQRLRNDVKRSSNQALVFLTKPYWSLVR</sequence>
<protein>
    <submittedName>
        <fullName evidence="1">Uncharacterized protein</fullName>
    </submittedName>
</protein>
<dbReference type="AlphaFoldDB" id="A0A7H1NQL3"/>
<gene>
    <name evidence="1" type="ORF">JGUZn3_08410</name>
</gene>
<name>A0A7H1NQL3_9PROT</name>
<organism evidence="1 2">
    <name type="scientific">Entomobacter blattae</name>
    <dbReference type="NCBI Taxonomy" id="2762277"/>
    <lineage>
        <taxon>Bacteria</taxon>
        <taxon>Pseudomonadati</taxon>
        <taxon>Pseudomonadota</taxon>
        <taxon>Alphaproteobacteria</taxon>
        <taxon>Acetobacterales</taxon>
        <taxon>Acetobacteraceae</taxon>
        <taxon>Entomobacter</taxon>
    </lineage>
</organism>
<dbReference type="KEGG" id="ebla:JGUZn3_08410"/>
<accession>A0A7H1NQL3</accession>
<keyword evidence="2" id="KW-1185">Reference proteome</keyword>
<evidence type="ECO:0000313" key="1">
    <source>
        <dbReference type="EMBL" id="QNT78073.1"/>
    </source>
</evidence>
<reference evidence="1 2" key="1">
    <citation type="submission" date="2020-08" db="EMBL/GenBank/DDBJ databases">
        <title>Complete genome sequence of Entomobacter blattae G55GP.</title>
        <authorList>
            <person name="Poehlein A."/>
            <person name="Guzman J."/>
            <person name="Daniel R."/>
            <person name="Vilcinskas A."/>
        </authorList>
    </citation>
    <scope>NUCLEOTIDE SEQUENCE [LARGE SCALE GENOMIC DNA]</scope>
    <source>
        <strain evidence="1 2">G55GP</strain>
    </source>
</reference>
<evidence type="ECO:0000313" key="2">
    <source>
        <dbReference type="Proteomes" id="UP000516349"/>
    </source>
</evidence>
<dbReference type="EMBL" id="CP060244">
    <property type="protein sequence ID" value="QNT78073.1"/>
    <property type="molecule type" value="Genomic_DNA"/>
</dbReference>
<proteinExistence type="predicted"/>